<sequence>MVFFRLHYACATGSRFRVDAPTYTVEGPLEELTSTTVTP</sequence>
<reference evidence="1 2" key="1">
    <citation type="journal article" date="2014" name="PLoS Genet.">
        <title>Phylogenetically driven sequencing of extremely halophilic archaea reveals strategies for static and dynamic osmo-response.</title>
        <authorList>
            <person name="Becker E.A."/>
            <person name="Seitzer P.M."/>
            <person name="Tritt A."/>
            <person name="Larsen D."/>
            <person name="Krusor M."/>
            <person name="Yao A.I."/>
            <person name="Wu D."/>
            <person name="Madern D."/>
            <person name="Eisen J.A."/>
            <person name="Darling A.E."/>
            <person name="Facciotti M.T."/>
        </authorList>
    </citation>
    <scope>NUCLEOTIDE SEQUENCE [LARGE SCALE GENOMIC DNA]</scope>
    <source>
        <strain evidence="1 2">JCM 13563</strain>
    </source>
</reference>
<proteinExistence type="predicted"/>
<dbReference type="Proteomes" id="UP000011615">
    <property type="component" value="Unassembled WGS sequence"/>
</dbReference>
<protein>
    <submittedName>
        <fullName evidence="1">Uncharacterized protein</fullName>
    </submittedName>
</protein>
<name>M0CA86_9EURY</name>
<dbReference type="EMBL" id="AOIT01000049">
    <property type="protein sequence ID" value="ELZ19272.1"/>
    <property type="molecule type" value="Genomic_DNA"/>
</dbReference>
<evidence type="ECO:0000313" key="1">
    <source>
        <dbReference type="EMBL" id="ELZ19272.1"/>
    </source>
</evidence>
<dbReference type="PATRIC" id="fig|1230457.4.peg.2506"/>
<comment type="caution">
    <text evidence="1">The sequence shown here is derived from an EMBL/GenBank/DDBJ whole genome shotgun (WGS) entry which is preliminary data.</text>
</comment>
<accession>M0CA86</accession>
<gene>
    <name evidence="1" type="ORF">C476_12461</name>
</gene>
<evidence type="ECO:0000313" key="2">
    <source>
        <dbReference type="Proteomes" id="UP000011615"/>
    </source>
</evidence>
<organism evidence="1 2">
    <name type="scientific">Natrinema limicola JCM 13563</name>
    <dbReference type="NCBI Taxonomy" id="1230457"/>
    <lineage>
        <taxon>Archaea</taxon>
        <taxon>Methanobacteriati</taxon>
        <taxon>Methanobacteriota</taxon>
        <taxon>Stenosarchaea group</taxon>
        <taxon>Halobacteria</taxon>
        <taxon>Halobacteriales</taxon>
        <taxon>Natrialbaceae</taxon>
        <taxon>Natrinema</taxon>
    </lineage>
</organism>
<keyword evidence="2" id="KW-1185">Reference proteome</keyword>
<dbReference type="AlphaFoldDB" id="M0CA86"/>